<reference evidence="3" key="1">
    <citation type="submission" date="2018-06" db="EMBL/GenBank/DDBJ databases">
        <authorList>
            <person name="Zhirakovskaya E."/>
        </authorList>
    </citation>
    <scope>NUCLEOTIDE SEQUENCE</scope>
</reference>
<gene>
    <name evidence="3" type="ORF">MNBD_GAMMA26-1406</name>
</gene>
<dbReference type="InterPro" id="IPR044946">
    <property type="entry name" value="Restrct_endonuc_typeI_TRD_sf"/>
</dbReference>
<evidence type="ECO:0000256" key="2">
    <source>
        <dbReference type="ARBA" id="ARBA00023125"/>
    </source>
</evidence>
<keyword evidence="1" id="KW-0680">Restriction system</keyword>
<evidence type="ECO:0000256" key="1">
    <source>
        <dbReference type="ARBA" id="ARBA00022747"/>
    </source>
</evidence>
<organism evidence="3">
    <name type="scientific">hydrothermal vent metagenome</name>
    <dbReference type="NCBI Taxonomy" id="652676"/>
    <lineage>
        <taxon>unclassified sequences</taxon>
        <taxon>metagenomes</taxon>
        <taxon>ecological metagenomes</taxon>
    </lineage>
</organism>
<dbReference type="InterPro" id="IPR052021">
    <property type="entry name" value="Type-I_RS_S_subunit"/>
</dbReference>
<accession>A0A3B1B6S6</accession>
<protein>
    <recommendedName>
        <fullName evidence="4">Type I restriction modification DNA specificity domain-containing protein</fullName>
    </recommendedName>
</protein>
<evidence type="ECO:0008006" key="4">
    <source>
        <dbReference type="Google" id="ProtNLM"/>
    </source>
</evidence>
<dbReference type="Gene3D" id="3.90.220.20">
    <property type="entry name" value="DNA methylase specificity domains"/>
    <property type="match status" value="1"/>
</dbReference>
<dbReference type="GO" id="GO:0009307">
    <property type="term" value="P:DNA restriction-modification system"/>
    <property type="evidence" value="ECO:0007669"/>
    <property type="project" value="UniProtKB-KW"/>
</dbReference>
<dbReference type="AlphaFoldDB" id="A0A3B1B6S6"/>
<proteinExistence type="predicted"/>
<name>A0A3B1B6S6_9ZZZZ</name>
<sequence>MRNLDAALGIEPAELVRVDEMPLPKHLVREGDIIFRSRAVKSFDGTLIDFEPNNVIVASPLIVITPQQNKVLPAYLNWFINQHITQSHFQNHAKGTAVRMVGKKALEALLVKLPSLGQQAAIVKLVSLAAEEQRLLRVLGKKRKQYMEDILMQMASKPQR</sequence>
<dbReference type="PANTHER" id="PTHR30408">
    <property type="entry name" value="TYPE-1 RESTRICTION ENZYME ECOKI SPECIFICITY PROTEIN"/>
    <property type="match status" value="1"/>
</dbReference>
<evidence type="ECO:0000313" key="3">
    <source>
        <dbReference type="EMBL" id="VAX07674.1"/>
    </source>
</evidence>
<dbReference type="SUPFAM" id="SSF116734">
    <property type="entry name" value="DNA methylase specificity domain"/>
    <property type="match status" value="1"/>
</dbReference>
<dbReference type="GO" id="GO:0003677">
    <property type="term" value="F:DNA binding"/>
    <property type="evidence" value="ECO:0007669"/>
    <property type="project" value="UniProtKB-KW"/>
</dbReference>
<dbReference type="PANTHER" id="PTHR30408:SF12">
    <property type="entry name" value="TYPE I RESTRICTION ENZYME MJAVIII SPECIFICITY SUBUNIT"/>
    <property type="match status" value="1"/>
</dbReference>
<keyword evidence="2" id="KW-0238">DNA-binding</keyword>
<dbReference type="EMBL" id="UOFX01000027">
    <property type="protein sequence ID" value="VAX07674.1"/>
    <property type="molecule type" value="Genomic_DNA"/>
</dbReference>